<feature type="transmembrane region" description="Helical" evidence="2">
    <location>
        <begin position="252"/>
        <end position="272"/>
    </location>
</feature>
<keyword evidence="2" id="KW-0472">Membrane</keyword>
<comment type="caution">
    <text evidence="4">The sequence shown here is derived from an EMBL/GenBank/DDBJ whole genome shotgun (WGS) entry which is preliminary data.</text>
</comment>
<dbReference type="Proteomes" id="UP001348641">
    <property type="component" value="Unassembled WGS sequence"/>
</dbReference>
<organism evidence="4 5">
    <name type="scientific">Nocardiopsis tropica</name>
    <dbReference type="NCBI Taxonomy" id="109330"/>
    <lineage>
        <taxon>Bacteria</taxon>
        <taxon>Bacillati</taxon>
        <taxon>Actinomycetota</taxon>
        <taxon>Actinomycetes</taxon>
        <taxon>Streptosporangiales</taxon>
        <taxon>Nocardiopsidaceae</taxon>
        <taxon>Nocardiopsis</taxon>
    </lineage>
</organism>
<keyword evidence="3" id="KW-0732">Signal</keyword>
<evidence type="ECO:0000256" key="3">
    <source>
        <dbReference type="SAM" id="SignalP"/>
    </source>
</evidence>
<feature type="chain" id="PRO_5046787456" description="DUF4350 domain-containing protein" evidence="3">
    <location>
        <begin position="32"/>
        <end position="677"/>
    </location>
</feature>
<protein>
    <recommendedName>
        <fullName evidence="6">DUF4350 domain-containing protein</fullName>
    </recommendedName>
</protein>
<dbReference type="EMBL" id="JAUUCC010000144">
    <property type="protein sequence ID" value="MEE2055034.1"/>
    <property type="molecule type" value="Genomic_DNA"/>
</dbReference>
<dbReference type="RefSeq" id="WP_330161829.1">
    <property type="nucleotide sequence ID" value="NZ_JAUUCC010000144.1"/>
</dbReference>
<feature type="transmembrane region" description="Helical" evidence="2">
    <location>
        <begin position="458"/>
        <end position="484"/>
    </location>
</feature>
<name>A0ABU7L1B1_9ACTN</name>
<keyword evidence="2" id="KW-0812">Transmembrane</keyword>
<feature type="region of interest" description="Disordered" evidence="1">
    <location>
        <begin position="561"/>
        <end position="598"/>
    </location>
</feature>
<gene>
    <name evidence="4" type="ORF">Q8A49_31495</name>
</gene>
<feature type="transmembrane region" description="Helical" evidence="2">
    <location>
        <begin position="219"/>
        <end position="240"/>
    </location>
</feature>
<evidence type="ECO:0000313" key="4">
    <source>
        <dbReference type="EMBL" id="MEE2055034.1"/>
    </source>
</evidence>
<evidence type="ECO:0000313" key="5">
    <source>
        <dbReference type="Proteomes" id="UP001348641"/>
    </source>
</evidence>
<evidence type="ECO:0000256" key="1">
    <source>
        <dbReference type="SAM" id="MobiDB-lite"/>
    </source>
</evidence>
<evidence type="ECO:0000256" key="2">
    <source>
        <dbReference type="SAM" id="Phobius"/>
    </source>
</evidence>
<sequence length="677" mass="70468">MPALPRLLRPRLLLVTAVLAALAATGAPAHAAPEPASYESHVTPAEHYAALMAELPEGAAVVVDDALAGEYDLAELEAGLHRSFGAVGVPYHVVASPFPESLASLRSPDMLAALHDRVGADGIYVHLRPDSGIAGVRAYGVDLPVDLADQVARGETEYGAPLGEAAAAFAEALTASEDDLLRRSDAVVAAREAGEDTPSGWEEFVQDLDPSRSVGPENLGLIVGAPVGALVTMGAAWAVVRVRRGAGTRSTVLVAAVATLVPSAAAVAWSLAHLTGAPPGPQELPDPLEEVRAEPPYVASTARVERVVGQMGEERLYVDPLTPLPREGLAEVATRLEEASTPVRAVVLPMAGSDESAGDPHVFLHAWHHTLGEDGVYVVVTHDLEAVSVDLLAFGVPVDGHSLLREAGNGEADDPAAALDAVLREVGRHPADADASPAPPTIDSTPLEPRLPRFIESFLLALLLVGPVVGALVAGAVWGAVALVRRPGASAGGRVGAATLRPLAEREAAALAGEHSAGRTLPDGLMPQAEAALMVMEGSPDALDLVGVLVLARRARAALADPGAPVHGAPSRNNPRHGPGTASAPAPPGRKRRERGVRAVRTSLCEGCAALPDGRRVLRRLELRGPDGVWRSYLDQGERAWIRHRFGAHDPARMAEVLLSEVEGDRTGQRDGRNSPI</sequence>
<proteinExistence type="predicted"/>
<evidence type="ECO:0008006" key="6">
    <source>
        <dbReference type="Google" id="ProtNLM"/>
    </source>
</evidence>
<accession>A0ABU7L1B1</accession>
<feature type="signal peptide" evidence="3">
    <location>
        <begin position="1"/>
        <end position="31"/>
    </location>
</feature>
<keyword evidence="2" id="KW-1133">Transmembrane helix</keyword>
<reference evidence="4 5" key="1">
    <citation type="submission" date="2023-07" db="EMBL/GenBank/DDBJ databases">
        <authorList>
            <person name="Girao M."/>
            <person name="Carvalho M.F."/>
        </authorList>
    </citation>
    <scope>NUCLEOTIDE SEQUENCE [LARGE SCALE GENOMIC DNA]</scope>
    <source>
        <strain evidence="4 5">66/93</strain>
    </source>
</reference>